<dbReference type="PANTHER" id="PTHR16074">
    <property type="entry name" value="BARDET-BIEDL SYNDROME 7 PROTEIN"/>
    <property type="match status" value="1"/>
</dbReference>
<reference evidence="6 7" key="1">
    <citation type="journal article" date="2023" name="BMC Biol.">
        <title>The compact genome of the sponge Oopsacas minuta (Hexactinellida) is lacking key metazoan core genes.</title>
        <authorList>
            <person name="Santini S."/>
            <person name="Schenkelaars Q."/>
            <person name="Jourda C."/>
            <person name="Duchesne M."/>
            <person name="Belahbib H."/>
            <person name="Rocher C."/>
            <person name="Selva M."/>
            <person name="Riesgo A."/>
            <person name="Vervoort M."/>
            <person name="Leys S.P."/>
            <person name="Kodjabachian L."/>
            <person name="Le Bivic A."/>
            <person name="Borchiellini C."/>
            <person name="Claverie J.M."/>
            <person name="Renard E."/>
        </authorList>
    </citation>
    <scope>NUCLEOTIDE SEQUENCE [LARGE SCALE GENOMIC DNA]</scope>
    <source>
        <strain evidence="6">SPO-2</strain>
    </source>
</reference>
<keyword evidence="7" id="KW-1185">Reference proteome</keyword>
<dbReference type="GO" id="GO:0005930">
    <property type="term" value="C:axoneme"/>
    <property type="evidence" value="ECO:0007669"/>
    <property type="project" value="TreeGrafter"/>
</dbReference>
<dbReference type="Pfam" id="PF23349">
    <property type="entry name" value="BBS7_hp"/>
    <property type="match status" value="1"/>
</dbReference>
<dbReference type="InterPro" id="IPR056334">
    <property type="entry name" value="BBS7_GAE_dom"/>
</dbReference>
<name>A0AAV7K377_9METZ</name>
<dbReference type="InterPro" id="IPR056332">
    <property type="entry name" value="Beta-prop_BBS7"/>
</dbReference>
<feature type="coiled-coil region" evidence="1">
    <location>
        <begin position="307"/>
        <end position="334"/>
    </location>
</feature>
<protein>
    <submittedName>
        <fullName evidence="6">Bardet-Biedl syndrome 7 protein-like protein isoform X3</fullName>
    </submittedName>
</protein>
<dbReference type="Pfam" id="PF23360">
    <property type="entry name" value="BBS7_GAE"/>
    <property type="match status" value="1"/>
</dbReference>
<dbReference type="EMBL" id="JAKMXF010000221">
    <property type="protein sequence ID" value="KAI6654716.1"/>
    <property type="molecule type" value="Genomic_DNA"/>
</dbReference>
<accession>A0AAV7K377</accession>
<feature type="domain" description="BBS7 GAE" evidence="3">
    <location>
        <begin position="349"/>
        <end position="457"/>
    </location>
</feature>
<keyword evidence="1" id="KW-0175">Coiled coil</keyword>
<feature type="domain" description="BBS7 helical hairpin" evidence="2">
    <location>
        <begin position="570"/>
        <end position="684"/>
    </location>
</feature>
<dbReference type="InterPro" id="IPR056333">
    <property type="entry name" value="BBS7_pf_dom"/>
</dbReference>
<dbReference type="SUPFAM" id="SSF50978">
    <property type="entry name" value="WD40 repeat-like"/>
    <property type="match status" value="1"/>
</dbReference>
<dbReference type="GO" id="GO:0016020">
    <property type="term" value="C:membrane"/>
    <property type="evidence" value="ECO:0007669"/>
    <property type="project" value="TreeGrafter"/>
</dbReference>
<evidence type="ECO:0000313" key="7">
    <source>
        <dbReference type="Proteomes" id="UP001165289"/>
    </source>
</evidence>
<feature type="domain" description="BBS7 beta-propeller" evidence="5">
    <location>
        <begin position="21"/>
        <end position="312"/>
    </location>
</feature>
<dbReference type="GO" id="GO:0008104">
    <property type="term" value="P:intracellular protein localization"/>
    <property type="evidence" value="ECO:0007669"/>
    <property type="project" value="TreeGrafter"/>
</dbReference>
<dbReference type="Proteomes" id="UP001165289">
    <property type="component" value="Unassembled WGS sequence"/>
</dbReference>
<gene>
    <name evidence="6" type="ORF">LOD99_2595</name>
</gene>
<sequence length="690" mass="77555">MELSLKRIDFMQLGLTSPGSMKLLPTPKRTASSSPVTQKIVVGDHDGVVTCFGMRNLTVNLAFKSLPGPQITSLCLSIGDKGTTENIFIAAGPEIRGYTKKGKMFLVFDTNLTDSIQSLFATESDLLVGCNYIFNHYVQCKDANYFLSPDKINALLRLPIPGSTHVYTVLACQDRVLRLMEDSEMFYEVEVPGAPSCLLLYSHTGGESNDEVLYGTYDGKIGLVKLGKETPIHRWDLSNDKRLGGISDLDMFDMTRDGSLDILVARDDGEIEVYALDEVGEPQLIFSHSLSEGVTSIQGGMVSQAYHPEAVARIDLLKKEVEELETNVQRGRDSYEQSAQSKTAVSALPKFSVSTKFTLIQEDASYTLSVELHVPIESVVLQSNVPIDLLDSDKNTAVVSHCPCDPDHGNYLLATYRCQSSTTRMELKLRSIEGQYGTLQVYITPRMHPKSCRRKEFLIKPLSLHQRTHLFDSSRPLNVLTLGGPFSLSEVHSWIYNCLPDVPERPPTEDSASIHFKSTFLDTQLDAFYRAGEAVFRSDNVSTISILKDVLTREATKNSIKLEISCVINDQSVPYTLQLIHPKLDYQLLLAKRIHIIEALQELKAQEQDISFLAADYLYILDNAQQLREEFKQQPCHLERLYGMITDLFIDKFKFKGMNVKSRVNTLLDLLENNYELDKLLCFFEGEQFE</sequence>
<comment type="caution">
    <text evidence="6">The sequence shown here is derived from an EMBL/GenBank/DDBJ whole genome shotgun (WGS) entry which is preliminary data.</text>
</comment>
<evidence type="ECO:0000259" key="5">
    <source>
        <dbReference type="Pfam" id="PF23743"/>
    </source>
</evidence>
<dbReference type="InterPro" id="IPR056335">
    <property type="entry name" value="BBS7_hairpin"/>
</dbReference>
<proteinExistence type="predicted"/>
<evidence type="ECO:0000259" key="4">
    <source>
        <dbReference type="Pfam" id="PF23361"/>
    </source>
</evidence>
<evidence type="ECO:0000313" key="6">
    <source>
        <dbReference type="EMBL" id="KAI6654716.1"/>
    </source>
</evidence>
<organism evidence="6 7">
    <name type="scientific">Oopsacas minuta</name>
    <dbReference type="NCBI Taxonomy" id="111878"/>
    <lineage>
        <taxon>Eukaryota</taxon>
        <taxon>Metazoa</taxon>
        <taxon>Porifera</taxon>
        <taxon>Hexactinellida</taxon>
        <taxon>Hexasterophora</taxon>
        <taxon>Lyssacinosida</taxon>
        <taxon>Leucopsacidae</taxon>
        <taxon>Oopsacas</taxon>
    </lineage>
</organism>
<dbReference type="GO" id="GO:0034464">
    <property type="term" value="C:BBSome"/>
    <property type="evidence" value="ECO:0007669"/>
    <property type="project" value="TreeGrafter"/>
</dbReference>
<dbReference type="Pfam" id="PF23743">
    <property type="entry name" value="Beta-prop_BBS7"/>
    <property type="match status" value="1"/>
</dbReference>
<dbReference type="GO" id="GO:0060271">
    <property type="term" value="P:cilium assembly"/>
    <property type="evidence" value="ECO:0007669"/>
    <property type="project" value="TreeGrafter"/>
</dbReference>
<feature type="domain" description="BBS7 platform" evidence="4">
    <location>
        <begin position="465"/>
        <end position="566"/>
    </location>
</feature>
<dbReference type="GO" id="GO:0036064">
    <property type="term" value="C:ciliary basal body"/>
    <property type="evidence" value="ECO:0007669"/>
    <property type="project" value="TreeGrafter"/>
</dbReference>
<dbReference type="PANTHER" id="PTHR16074:SF4">
    <property type="entry name" value="BARDET-BIEDL SYNDROME 7 PROTEIN"/>
    <property type="match status" value="1"/>
</dbReference>
<evidence type="ECO:0000256" key="1">
    <source>
        <dbReference type="SAM" id="Coils"/>
    </source>
</evidence>
<dbReference type="Pfam" id="PF23361">
    <property type="entry name" value="BBS7_pf"/>
    <property type="match status" value="1"/>
</dbReference>
<dbReference type="InterPro" id="IPR036322">
    <property type="entry name" value="WD40_repeat_dom_sf"/>
</dbReference>
<evidence type="ECO:0000259" key="2">
    <source>
        <dbReference type="Pfam" id="PF23349"/>
    </source>
</evidence>
<dbReference type="AlphaFoldDB" id="A0AAV7K377"/>
<evidence type="ECO:0000259" key="3">
    <source>
        <dbReference type="Pfam" id="PF23360"/>
    </source>
</evidence>